<dbReference type="GO" id="GO:0006357">
    <property type="term" value="P:regulation of transcription by RNA polymerase II"/>
    <property type="evidence" value="ECO:0007669"/>
    <property type="project" value="TreeGrafter"/>
</dbReference>
<accession>A0A7R8H3T3</accession>
<reference evidence="2" key="1">
    <citation type="submission" date="2021-02" db="EMBL/GenBank/DDBJ databases">
        <authorList>
            <person name="Bekaert M."/>
        </authorList>
    </citation>
    <scope>NUCLEOTIDE SEQUENCE</scope>
    <source>
        <strain evidence="2">IoA-00</strain>
    </source>
</reference>
<dbReference type="Proteomes" id="UP000675881">
    <property type="component" value="Chromosome 14"/>
</dbReference>
<dbReference type="PROSITE" id="PS51293">
    <property type="entry name" value="SANT"/>
    <property type="match status" value="1"/>
</dbReference>
<dbReference type="PANTHER" id="PTHR16089">
    <property type="entry name" value="REST COREPRESSOR COREST PROTEIN-RELATED"/>
    <property type="match status" value="1"/>
</dbReference>
<evidence type="ECO:0000256" key="1">
    <source>
        <dbReference type="ARBA" id="ARBA00004123"/>
    </source>
</evidence>
<organism evidence="2 3">
    <name type="scientific">Lepeophtheirus salmonis</name>
    <name type="common">Salmon louse</name>
    <name type="synonym">Caligus salmonis</name>
    <dbReference type="NCBI Taxonomy" id="72036"/>
    <lineage>
        <taxon>Eukaryota</taxon>
        <taxon>Metazoa</taxon>
        <taxon>Ecdysozoa</taxon>
        <taxon>Arthropoda</taxon>
        <taxon>Crustacea</taxon>
        <taxon>Multicrustacea</taxon>
        <taxon>Hexanauplia</taxon>
        <taxon>Copepoda</taxon>
        <taxon>Siphonostomatoida</taxon>
        <taxon>Caligidae</taxon>
        <taxon>Lepeophtheirus</taxon>
    </lineage>
</organism>
<dbReference type="InterPro" id="IPR051066">
    <property type="entry name" value="Trans_reg/Corepressor"/>
</dbReference>
<dbReference type="PANTHER" id="PTHR16089:SF40">
    <property type="entry name" value="SUPPRESSOR OF ACTIVATED EGL-4 PROTEIN 1"/>
    <property type="match status" value="1"/>
</dbReference>
<dbReference type="GO" id="GO:0003714">
    <property type="term" value="F:transcription corepressor activity"/>
    <property type="evidence" value="ECO:0007669"/>
    <property type="project" value="TreeGrafter"/>
</dbReference>
<name>A0A7R8H3T3_LEPSM</name>
<comment type="subcellular location">
    <subcellularLocation>
        <location evidence="1">Nucleus</location>
    </subcellularLocation>
</comment>
<dbReference type="EMBL" id="HG994593">
    <property type="protein sequence ID" value="CAF2838837.1"/>
    <property type="molecule type" value="Genomic_DNA"/>
</dbReference>
<sequence>MKCNHIWGFGRSPGVPRAYRRSVEFALYALMRRKGDTKSALRDLMLDVKQNEKELSHFWSDREINGFFRAFSEYQKDFRGIACYIGTKTVFQCVEFYYFWKSLRLKEDIISSSSNLSSSSPRHVHHCRLRRRRLLHPLLQQGQRTQLRLVLLL</sequence>
<proteinExistence type="predicted"/>
<dbReference type="GO" id="GO:0000118">
    <property type="term" value="C:histone deacetylase complex"/>
    <property type="evidence" value="ECO:0007669"/>
    <property type="project" value="TreeGrafter"/>
</dbReference>
<dbReference type="SUPFAM" id="SSF46689">
    <property type="entry name" value="Homeodomain-like"/>
    <property type="match status" value="1"/>
</dbReference>
<protein>
    <submittedName>
        <fullName evidence="2">(salmon louse) hypothetical protein</fullName>
    </submittedName>
</protein>
<dbReference type="InterPro" id="IPR017884">
    <property type="entry name" value="SANT_dom"/>
</dbReference>
<keyword evidence="3" id="KW-1185">Reference proteome</keyword>
<dbReference type="InterPro" id="IPR001005">
    <property type="entry name" value="SANT/Myb"/>
</dbReference>
<gene>
    <name evidence="2" type="ORF">LSAA_5635</name>
</gene>
<dbReference type="OrthoDB" id="6382523at2759"/>
<evidence type="ECO:0000313" key="3">
    <source>
        <dbReference type="Proteomes" id="UP000675881"/>
    </source>
</evidence>
<dbReference type="InterPro" id="IPR009057">
    <property type="entry name" value="Homeodomain-like_sf"/>
</dbReference>
<evidence type="ECO:0000313" key="2">
    <source>
        <dbReference type="EMBL" id="CAF2838837.1"/>
    </source>
</evidence>
<dbReference type="GO" id="GO:0005667">
    <property type="term" value="C:transcription regulator complex"/>
    <property type="evidence" value="ECO:0007669"/>
    <property type="project" value="TreeGrafter"/>
</dbReference>
<dbReference type="SMART" id="SM00717">
    <property type="entry name" value="SANT"/>
    <property type="match status" value="1"/>
</dbReference>
<dbReference type="Gene3D" id="1.10.10.60">
    <property type="entry name" value="Homeodomain-like"/>
    <property type="match status" value="1"/>
</dbReference>
<dbReference type="AlphaFoldDB" id="A0A7R8H3T3"/>